<evidence type="ECO:0000313" key="8">
    <source>
        <dbReference type="Proteomes" id="UP000298347"/>
    </source>
</evidence>
<dbReference type="OrthoDB" id="9788446at2"/>
<keyword evidence="1" id="KW-0805">Transcription regulation</keyword>
<keyword evidence="4" id="KW-0597">Phosphoprotein</keyword>
<evidence type="ECO:0000256" key="1">
    <source>
        <dbReference type="ARBA" id="ARBA00023015"/>
    </source>
</evidence>
<organism evidence="7 8">
    <name type="scientific">Sporolactobacillus shoreae</name>
    <dbReference type="NCBI Taxonomy" id="1465501"/>
    <lineage>
        <taxon>Bacteria</taxon>
        <taxon>Bacillati</taxon>
        <taxon>Bacillota</taxon>
        <taxon>Bacilli</taxon>
        <taxon>Bacillales</taxon>
        <taxon>Sporolactobacillaceae</taxon>
        <taxon>Sporolactobacillus</taxon>
    </lineage>
</organism>
<dbReference type="GO" id="GO:0000160">
    <property type="term" value="P:phosphorelay signal transduction system"/>
    <property type="evidence" value="ECO:0007669"/>
    <property type="project" value="InterPro"/>
</dbReference>
<feature type="modified residue" description="4-aspartylphosphate" evidence="4">
    <location>
        <position position="53"/>
    </location>
</feature>
<comment type="caution">
    <text evidence="7">The sequence shown here is derived from an EMBL/GenBank/DDBJ whole genome shotgun (WGS) entry which is preliminary data.</text>
</comment>
<dbReference type="SMART" id="SM00448">
    <property type="entry name" value="REC"/>
    <property type="match status" value="1"/>
</dbReference>
<dbReference type="PROSITE" id="PS00041">
    <property type="entry name" value="HTH_ARAC_FAMILY_1"/>
    <property type="match status" value="1"/>
</dbReference>
<dbReference type="PANTHER" id="PTHR43280">
    <property type="entry name" value="ARAC-FAMILY TRANSCRIPTIONAL REGULATOR"/>
    <property type="match status" value="1"/>
</dbReference>
<dbReference type="Gene3D" id="1.10.10.60">
    <property type="entry name" value="Homeodomain-like"/>
    <property type="match status" value="2"/>
</dbReference>
<feature type="domain" description="HTH araC/xylS-type" evidence="5">
    <location>
        <begin position="131"/>
        <end position="230"/>
    </location>
</feature>
<keyword evidence="2" id="KW-0238">DNA-binding</keyword>
<sequence length="237" mass="27420">MNVLMVDDEYLELEQLTQLIYNRYPHWHLFAAEDGAEALKIAADRPVHLALIDIHLSGESGLDLAEKLQTLSKGIKFVVITAYQDFEYAKRAIKLNAMDYIVKPVIEKELYDVLDPFEKRSDTPAVTPVLQKGLQFVQKHYARNIHLQDVADSVHVSSNYLSKKFNDELHLSYNDYLSRVRINQAKNLMIGHPEYSLQFISDTVGFSSQNYFTNSFKKHEKMTPSQFKREKFGTQDE</sequence>
<keyword evidence="8" id="KW-1185">Reference proteome</keyword>
<evidence type="ECO:0000259" key="6">
    <source>
        <dbReference type="PROSITE" id="PS50110"/>
    </source>
</evidence>
<dbReference type="GO" id="GO:0003700">
    <property type="term" value="F:DNA-binding transcription factor activity"/>
    <property type="evidence" value="ECO:0007669"/>
    <property type="project" value="InterPro"/>
</dbReference>
<keyword evidence="3" id="KW-0804">Transcription</keyword>
<dbReference type="SUPFAM" id="SSF52172">
    <property type="entry name" value="CheY-like"/>
    <property type="match status" value="1"/>
</dbReference>
<dbReference type="InterPro" id="IPR011006">
    <property type="entry name" value="CheY-like_superfamily"/>
</dbReference>
<dbReference type="InterPro" id="IPR018062">
    <property type="entry name" value="HTH_AraC-typ_CS"/>
</dbReference>
<evidence type="ECO:0000256" key="4">
    <source>
        <dbReference type="PROSITE-ProRule" id="PRU00169"/>
    </source>
</evidence>
<dbReference type="SMART" id="SM00342">
    <property type="entry name" value="HTH_ARAC"/>
    <property type="match status" value="1"/>
</dbReference>
<dbReference type="SUPFAM" id="SSF46689">
    <property type="entry name" value="Homeodomain-like"/>
    <property type="match status" value="1"/>
</dbReference>
<dbReference type="CDD" id="cd17536">
    <property type="entry name" value="REC_YesN-like"/>
    <property type="match status" value="1"/>
</dbReference>
<proteinExistence type="predicted"/>
<name>A0A4Z0GN36_9BACL</name>
<dbReference type="GO" id="GO:0043565">
    <property type="term" value="F:sequence-specific DNA binding"/>
    <property type="evidence" value="ECO:0007669"/>
    <property type="project" value="InterPro"/>
</dbReference>
<feature type="domain" description="Response regulatory" evidence="6">
    <location>
        <begin position="2"/>
        <end position="118"/>
    </location>
</feature>
<dbReference type="EMBL" id="SRJD01000007">
    <property type="protein sequence ID" value="TGA98512.1"/>
    <property type="molecule type" value="Genomic_DNA"/>
</dbReference>
<evidence type="ECO:0000256" key="3">
    <source>
        <dbReference type="ARBA" id="ARBA00023163"/>
    </source>
</evidence>
<dbReference type="InterPro" id="IPR001789">
    <property type="entry name" value="Sig_transdc_resp-reg_receiver"/>
</dbReference>
<dbReference type="Proteomes" id="UP000298347">
    <property type="component" value="Unassembled WGS sequence"/>
</dbReference>
<dbReference type="Pfam" id="PF12833">
    <property type="entry name" value="HTH_18"/>
    <property type="match status" value="1"/>
</dbReference>
<reference evidence="7 8" key="1">
    <citation type="journal article" date="2015" name="Int. J. Syst. Evol. Microbiol.">
        <title>Sporolactobacillus shoreae sp. nov. and Sporolactobacillus spathodeae sp. nov., two spore-forming lactic acid bacteria isolated from tree barks in Thailand.</title>
        <authorList>
            <person name="Thamacharoensuk T."/>
            <person name="Kitahara M."/>
            <person name="Ohkuma M."/>
            <person name="Thongchul N."/>
            <person name="Tanasupawat S."/>
        </authorList>
    </citation>
    <scope>NUCLEOTIDE SEQUENCE [LARGE SCALE GENOMIC DNA]</scope>
    <source>
        <strain evidence="7 8">BK92</strain>
    </source>
</reference>
<dbReference type="Gene3D" id="3.40.50.2300">
    <property type="match status" value="1"/>
</dbReference>
<protein>
    <submittedName>
        <fullName evidence="7">Response regulator</fullName>
    </submittedName>
</protein>
<evidence type="ECO:0000313" key="7">
    <source>
        <dbReference type="EMBL" id="TGA98512.1"/>
    </source>
</evidence>
<dbReference type="Pfam" id="PF00072">
    <property type="entry name" value="Response_reg"/>
    <property type="match status" value="1"/>
</dbReference>
<dbReference type="PANTHER" id="PTHR43280:SF28">
    <property type="entry name" value="HTH-TYPE TRANSCRIPTIONAL ACTIVATOR RHAS"/>
    <property type="match status" value="1"/>
</dbReference>
<evidence type="ECO:0000259" key="5">
    <source>
        <dbReference type="PROSITE" id="PS01124"/>
    </source>
</evidence>
<gene>
    <name evidence="7" type="ORF">E4665_08315</name>
</gene>
<dbReference type="PROSITE" id="PS01124">
    <property type="entry name" value="HTH_ARAC_FAMILY_2"/>
    <property type="match status" value="1"/>
</dbReference>
<dbReference type="RefSeq" id="WP_135348322.1">
    <property type="nucleotide sequence ID" value="NZ_SRJD01000007.1"/>
</dbReference>
<accession>A0A4Z0GN36</accession>
<dbReference type="AlphaFoldDB" id="A0A4Z0GN36"/>
<dbReference type="InterPro" id="IPR018060">
    <property type="entry name" value="HTH_AraC"/>
</dbReference>
<dbReference type="InterPro" id="IPR009057">
    <property type="entry name" value="Homeodomain-like_sf"/>
</dbReference>
<dbReference type="PROSITE" id="PS50110">
    <property type="entry name" value="RESPONSE_REGULATORY"/>
    <property type="match status" value="1"/>
</dbReference>
<evidence type="ECO:0000256" key="2">
    <source>
        <dbReference type="ARBA" id="ARBA00023125"/>
    </source>
</evidence>